<feature type="transmembrane region" description="Helical" evidence="1">
    <location>
        <begin position="263"/>
        <end position="281"/>
    </location>
</feature>
<organism evidence="2 4">
    <name type="scientific">Acanthaster planci</name>
    <name type="common">Crown-of-thorns starfish</name>
    <dbReference type="NCBI Taxonomy" id="133434"/>
    <lineage>
        <taxon>Eukaryota</taxon>
        <taxon>Metazoa</taxon>
        <taxon>Echinodermata</taxon>
        <taxon>Eleutherozoa</taxon>
        <taxon>Asterozoa</taxon>
        <taxon>Asteroidea</taxon>
        <taxon>Valvatacea</taxon>
        <taxon>Valvatida</taxon>
        <taxon>Acanthasteridae</taxon>
        <taxon>Acanthaster</taxon>
    </lineage>
</organism>
<dbReference type="OrthoDB" id="2016523at2759"/>
<dbReference type="OMA" id="CNELPYS"/>
<dbReference type="GO" id="GO:0006506">
    <property type="term" value="P:GPI anchor biosynthetic process"/>
    <property type="evidence" value="ECO:0007669"/>
    <property type="project" value="InterPro"/>
</dbReference>
<keyword evidence="2" id="KW-1185">Reference proteome</keyword>
<evidence type="ECO:0000256" key="1">
    <source>
        <dbReference type="SAM" id="Phobius"/>
    </source>
</evidence>
<evidence type="ECO:0000313" key="3">
    <source>
        <dbReference type="RefSeq" id="XP_022104079.1"/>
    </source>
</evidence>
<accession>A0A8B7ZGT7</accession>
<dbReference type="PANTHER" id="PTHR31410">
    <property type="entry name" value="TRANSMEMBRANE PROTEIN 246"/>
    <property type="match status" value="1"/>
</dbReference>
<sequence>MNICEEVMAKRLQFRSVLCLIVLLYVCTFFVILPIFCWNRPFSRYYLKTSRSIEGAIADDVAQGQRADEYFEGLDPKSSLAFHTSALERQTPPTYAIGIVTVKRQSAKYSKYNPRYLTRVVAEFDRLLKAADRHDVVFFVCNAENMPRQHTEAWRLTKYVHVVSKTKSDHTSADTREQEKLDYLFCMSQIETFGAKYSILVQDDAIPYPQFVASLDRLMDSRVENTVVRGQRVPNPEAWAAVKFYFPEKWQGYGNEVFLIRELFSAAIFGGGILLGLFRILCSSNLTWTQTFLIFTSFCIFFGCLLFAIGRPYLLMLRLFSVDLYSLRGAPECCIPAVLYRTKSLPPIREHLKGITCRRQRPLDIEISRFLAGLGEKQYLVMPNLFNHIGMFSSLHENVNSPHLFLG</sequence>
<feature type="transmembrane region" description="Helical" evidence="1">
    <location>
        <begin position="287"/>
        <end position="309"/>
    </location>
</feature>
<reference evidence="3 4" key="1">
    <citation type="submission" date="2025-04" db="UniProtKB">
        <authorList>
            <consortium name="RefSeq"/>
        </authorList>
    </citation>
    <scope>IDENTIFICATION</scope>
</reference>
<keyword evidence="1" id="KW-0812">Transmembrane</keyword>
<dbReference type="Proteomes" id="UP000694845">
    <property type="component" value="Unplaced"/>
</dbReference>
<feature type="transmembrane region" description="Helical" evidence="1">
    <location>
        <begin position="12"/>
        <end position="38"/>
    </location>
</feature>
<dbReference type="GO" id="GO:0016757">
    <property type="term" value="F:glycosyltransferase activity"/>
    <property type="evidence" value="ECO:0007669"/>
    <property type="project" value="InterPro"/>
</dbReference>
<dbReference type="KEGG" id="aplc:110986490"/>
<protein>
    <submittedName>
        <fullName evidence="3 4">Transmembrane protein 246-like</fullName>
    </submittedName>
</protein>
<dbReference type="GeneID" id="110986490"/>
<name>A0A8B7ZGT7_ACAPL</name>
<gene>
    <name evidence="3 4" type="primary">LOC110986490</name>
</gene>
<dbReference type="CDD" id="cd22190">
    <property type="entry name" value="PGAP4"/>
    <property type="match status" value="1"/>
</dbReference>
<dbReference type="InterPro" id="IPR029675">
    <property type="entry name" value="PGAP4"/>
</dbReference>
<keyword evidence="1" id="KW-0472">Membrane</keyword>
<keyword evidence="1" id="KW-1133">Transmembrane helix</keyword>
<dbReference type="AlphaFoldDB" id="A0A8B7ZGT7"/>
<dbReference type="RefSeq" id="XP_022104079.1">
    <property type="nucleotide sequence ID" value="XM_022248387.1"/>
</dbReference>
<proteinExistence type="predicted"/>
<dbReference type="PANTHER" id="PTHR31410:SF1">
    <property type="entry name" value="POST-GPI ATTACHMENT TO PROTEINS FACTOR 4"/>
    <property type="match status" value="1"/>
</dbReference>
<evidence type="ECO:0000313" key="4">
    <source>
        <dbReference type="RefSeq" id="XP_022104080.1"/>
    </source>
</evidence>
<evidence type="ECO:0000313" key="2">
    <source>
        <dbReference type="Proteomes" id="UP000694845"/>
    </source>
</evidence>
<dbReference type="GO" id="GO:0000139">
    <property type="term" value="C:Golgi membrane"/>
    <property type="evidence" value="ECO:0007669"/>
    <property type="project" value="InterPro"/>
</dbReference>
<dbReference type="RefSeq" id="XP_022104080.1">
    <property type="nucleotide sequence ID" value="XM_022248388.1"/>
</dbReference>